<feature type="domain" description="Ionotropic glutamate receptor C-terminal" evidence="11">
    <location>
        <begin position="199"/>
        <end position="525"/>
    </location>
</feature>
<evidence type="ECO:0000256" key="8">
    <source>
        <dbReference type="SAM" id="MobiDB-lite"/>
    </source>
</evidence>
<dbReference type="InterPro" id="IPR001320">
    <property type="entry name" value="Iontro_rcpt_C"/>
</dbReference>
<dbReference type="OrthoDB" id="5984008at2759"/>
<accession>A0A9N8H3J3</accession>
<feature type="region of interest" description="Disordered" evidence="8">
    <location>
        <begin position="565"/>
        <end position="596"/>
    </location>
</feature>
<feature type="transmembrane region" description="Helical" evidence="9">
    <location>
        <begin position="523"/>
        <end position="543"/>
    </location>
</feature>
<dbReference type="EMBL" id="CAICTM010000061">
    <property type="protein sequence ID" value="CAB9499481.1"/>
    <property type="molecule type" value="Genomic_DNA"/>
</dbReference>
<evidence type="ECO:0000256" key="2">
    <source>
        <dbReference type="ARBA" id="ARBA00022475"/>
    </source>
</evidence>
<keyword evidence="2" id="KW-1003">Cell membrane</keyword>
<sequence>MLFRIQSMRVLRLMALLELLLLLLQVDLVAAAGEMAKFTEPQMSPGVYHRQDMCEQFHLQRNGTIELQDALSGKELNVLVAPDYFHYDEETGIANYPGLAAVILDELAERAGFTWRHSFAASHAPTGANESWTDLLLWGIEAYDLNADWWAQNLDRMNQGAVFHEDWYDGSIILITKTVPEVISDEIVWTNWMLPYEPSVWALTVFTIVLSGIVYQIIEWLADDRGNRSLWEWWQENCYLSFINFTQAYEYHPKNLAGRIFGISMALWALVMTATYTANLASLYVDRKPQVVQVDTVEQAAVFGFKICTWENTNTDLYVKENYPSAYRIPKKTIEEVYDGLNRGECQYALETVTNWELSRRIRSFNPTCELEWVGEPLYRIKEVKAGFASKADSGNLCTNLVRDVLNLHMEAMKNDGFIDDAWEEDRRRKQSINCDVYDPELEAAAAVLSTTVLSESEAPPDEESPLTRRRLRRESATHERQLQLQRYLKAAGKGAVGGAVASHGDATEESQQLTMNQMIGSFMFHWVTMVFSLAIAFWNMYYNKHVKKPAKRLVRAATMRNLNTGRRLSPGRLSSDQETKDCSERESTEEGREDTSVCAFTNRADVATAATSSTRTSSGSANTSTSGRVVDKGAYDALSQEVTAMRRSQMLMEDYQRQLLEEQRIMQRQIQTLLSNLQPSSLSERPSRIPTVSTISAATGMLSGRDNGTVELYLPE</sequence>
<evidence type="ECO:0000259" key="11">
    <source>
        <dbReference type="Pfam" id="PF00060"/>
    </source>
</evidence>
<evidence type="ECO:0000256" key="5">
    <source>
        <dbReference type="ARBA" id="ARBA00023136"/>
    </source>
</evidence>
<feature type="transmembrane region" description="Helical" evidence="9">
    <location>
        <begin position="260"/>
        <end position="285"/>
    </location>
</feature>
<keyword evidence="13" id="KW-1185">Reference proteome</keyword>
<organism evidence="12 13">
    <name type="scientific">Seminavis robusta</name>
    <dbReference type="NCBI Taxonomy" id="568900"/>
    <lineage>
        <taxon>Eukaryota</taxon>
        <taxon>Sar</taxon>
        <taxon>Stramenopiles</taxon>
        <taxon>Ochrophyta</taxon>
        <taxon>Bacillariophyta</taxon>
        <taxon>Bacillariophyceae</taxon>
        <taxon>Bacillariophycidae</taxon>
        <taxon>Naviculales</taxon>
        <taxon>Naviculaceae</taxon>
        <taxon>Seminavis</taxon>
    </lineage>
</organism>
<feature type="compositionally biased region" description="Basic and acidic residues" evidence="8">
    <location>
        <begin position="576"/>
        <end position="596"/>
    </location>
</feature>
<gene>
    <name evidence="12" type="ORF">SEMRO_62_G035340.1</name>
</gene>
<keyword evidence="10" id="KW-0732">Signal</keyword>
<keyword evidence="4 9" id="KW-1133">Transmembrane helix</keyword>
<keyword evidence="6" id="KW-0675">Receptor</keyword>
<evidence type="ECO:0000256" key="1">
    <source>
        <dbReference type="ARBA" id="ARBA00004651"/>
    </source>
</evidence>
<evidence type="ECO:0000256" key="9">
    <source>
        <dbReference type="SAM" id="Phobius"/>
    </source>
</evidence>
<keyword evidence="3 9" id="KW-0812">Transmembrane</keyword>
<comment type="subcellular location">
    <subcellularLocation>
        <location evidence="1">Cell membrane</location>
        <topology evidence="1">Multi-pass membrane protein</topology>
    </subcellularLocation>
</comment>
<dbReference type="PANTHER" id="PTHR42643:SF24">
    <property type="entry name" value="IONOTROPIC RECEPTOR 60A"/>
    <property type="match status" value="1"/>
</dbReference>
<protein>
    <recommendedName>
        <fullName evidence="11">Ionotropic glutamate receptor C-terminal domain-containing protein</fullName>
    </recommendedName>
</protein>
<dbReference type="PANTHER" id="PTHR42643">
    <property type="entry name" value="IONOTROPIC RECEPTOR 20A-RELATED"/>
    <property type="match status" value="1"/>
</dbReference>
<dbReference type="Proteomes" id="UP001153069">
    <property type="component" value="Unassembled WGS sequence"/>
</dbReference>
<evidence type="ECO:0000313" key="12">
    <source>
        <dbReference type="EMBL" id="CAB9499481.1"/>
    </source>
</evidence>
<feature type="transmembrane region" description="Helical" evidence="9">
    <location>
        <begin position="200"/>
        <end position="218"/>
    </location>
</feature>
<evidence type="ECO:0000313" key="13">
    <source>
        <dbReference type="Proteomes" id="UP001153069"/>
    </source>
</evidence>
<dbReference type="GO" id="GO:0015276">
    <property type="term" value="F:ligand-gated monoatomic ion channel activity"/>
    <property type="evidence" value="ECO:0007669"/>
    <property type="project" value="InterPro"/>
</dbReference>
<name>A0A9N8H3J3_9STRA</name>
<feature type="chain" id="PRO_5040323801" description="Ionotropic glutamate receptor C-terminal domain-containing protein" evidence="10">
    <location>
        <begin position="32"/>
        <end position="717"/>
    </location>
</feature>
<feature type="region of interest" description="Disordered" evidence="8">
    <location>
        <begin position="453"/>
        <end position="480"/>
    </location>
</feature>
<keyword evidence="5 9" id="KW-0472">Membrane</keyword>
<dbReference type="Gene3D" id="1.10.287.70">
    <property type="match status" value="1"/>
</dbReference>
<feature type="compositionally biased region" description="Polar residues" evidence="8">
    <location>
        <begin position="565"/>
        <end position="575"/>
    </location>
</feature>
<dbReference type="InterPro" id="IPR052192">
    <property type="entry name" value="Insect_Ionotropic_Sensory_Rcpt"/>
</dbReference>
<dbReference type="SUPFAM" id="SSF53850">
    <property type="entry name" value="Periplasmic binding protein-like II"/>
    <property type="match status" value="1"/>
</dbReference>
<dbReference type="GO" id="GO:0005886">
    <property type="term" value="C:plasma membrane"/>
    <property type="evidence" value="ECO:0007669"/>
    <property type="project" value="UniProtKB-SubCell"/>
</dbReference>
<dbReference type="SUPFAM" id="SSF81324">
    <property type="entry name" value="Voltage-gated potassium channels"/>
    <property type="match status" value="1"/>
</dbReference>
<keyword evidence="7" id="KW-0325">Glycoprotein</keyword>
<comment type="caution">
    <text evidence="12">The sequence shown here is derived from an EMBL/GenBank/DDBJ whole genome shotgun (WGS) entry which is preliminary data.</text>
</comment>
<evidence type="ECO:0000256" key="10">
    <source>
        <dbReference type="SAM" id="SignalP"/>
    </source>
</evidence>
<proteinExistence type="predicted"/>
<feature type="signal peptide" evidence="10">
    <location>
        <begin position="1"/>
        <end position="31"/>
    </location>
</feature>
<evidence type="ECO:0000256" key="7">
    <source>
        <dbReference type="ARBA" id="ARBA00023180"/>
    </source>
</evidence>
<reference evidence="12" key="1">
    <citation type="submission" date="2020-06" db="EMBL/GenBank/DDBJ databases">
        <authorList>
            <consortium name="Plant Systems Biology data submission"/>
        </authorList>
    </citation>
    <scope>NUCLEOTIDE SEQUENCE</scope>
    <source>
        <strain evidence="12">D6</strain>
    </source>
</reference>
<evidence type="ECO:0000256" key="3">
    <source>
        <dbReference type="ARBA" id="ARBA00022692"/>
    </source>
</evidence>
<evidence type="ECO:0000256" key="6">
    <source>
        <dbReference type="ARBA" id="ARBA00023170"/>
    </source>
</evidence>
<dbReference type="AlphaFoldDB" id="A0A9N8H3J3"/>
<evidence type="ECO:0000256" key="4">
    <source>
        <dbReference type="ARBA" id="ARBA00022989"/>
    </source>
</evidence>
<dbReference type="Pfam" id="PF00060">
    <property type="entry name" value="Lig_chan"/>
    <property type="match status" value="1"/>
</dbReference>